<accession>A0A5F9D115</accession>
<feature type="region of interest" description="Disordered" evidence="1">
    <location>
        <begin position="279"/>
        <end position="334"/>
    </location>
</feature>
<reference evidence="2" key="3">
    <citation type="submission" date="2025-09" db="UniProtKB">
        <authorList>
            <consortium name="Ensembl"/>
        </authorList>
    </citation>
    <scope>IDENTIFICATION</scope>
    <source>
        <strain evidence="2">Thorbecke</strain>
    </source>
</reference>
<evidence type="ECO:0000313" key="2">
    <source>
        <dbReference type="Ensembl" id="ENSOCUP00000039074.1"/>
    </source>
</evidence>
<feature type="region of interest" description="Disordered" evidence="1">
    <location>
        <begin position="505"/>
        <end position="567"/>
    </location>
</feature>
<feature type="compositionally biased region" description="Low complexity" evidence="1">
    <location>
        <begin position="435"/>
        <end position="454"/>
    </location>
</feature>
<dbReference type="AlphaFoldDB" id="A0A5F9D115"/>
<proteinExistence type="predicted"/>
<reference evidence="2" key="2">
    <citation type="submission" date="2025-08" db="UniProtKB">
        <authorList>
            <consortium name="Ensembl"/>
        </authorList>
    </citation>
    <scope>IDENTIFICATION</scope>
    <source>
        <strain evidence="2">Thorbecke</strain>
    </source>
</reference>
<dbReference type="Proteomes" id="UP000001811">
    <property type="component" value="Unplaced"/>
</dbReference>
<dbReference type="STRING" id="9986.ENSOCUP00000039074"/>
<name>A0A5F9D115_RABIT</name>
<evidence type="ECO:0000313" key="3">
    <source>
        <dbReference type="Proteomes" id="UP000001811"/>
    </source>
</evidence>
<keyword evidence="3" id="KW-1185">Reference proteome</keyword>
<reference evidence="2 3" key="1">
    <citation type="journal article" date="2011" name="Nature">
        <title>A high-resolution map of human evolutionary constraint using 29 mammals.</title>
        <authorList>
            <person name="Lindblad-Toh K."/>
            <person name="Garber M."/>
            <person name="Zuk O."/>
            <person name="Lin M.F."/>
            <person name="Parker B.J."/>
            <person name="Washietl S."/>
            <person name="Kheradpour P."/>
            <person name="Ernst J."/>
            <person name="Jordan G."/>
            <person name="Mauceli E."/>
            <person name="Ward L.D."/>
            <person name="Lowe C.B."/>
            <person name="Holloway A.K."/>
            <person name="Clamp M."/>
            <person name="Gnerre S."/>
            <person name="Alfoldi J."/>
            <person name="Beal K."/>
            <person name="Chang J."/>
            <person name="Clawson H."/>
            <person name="Cuff J."/>
            <person name="Di Palma F."/>
            <person name="Fitzgerald S."/>
            <person name="Flicek P."/>
            <person name="Guttman M."/>
            <person name="Hubisz M.J."/>
            <person name="Jaffe D.B."/>
            <person name="Jungreis I."/>
            <person name="Kent W.J."/>
            <person name="Kostka D."/>
            <person name="Lara M."/>
            <person name="Martins A.L."/>
            <person name="Massingham T."/>
            <person name="Moltke I."/>
            <person name="Raney B.J."/>
            <person name="Rasmussen M.D."/>
            <person name="Robinson J."/>
            <person name="Stark A."/>
            <person name="Vilella A.J."/>
            <person name="Wen J."/>
            <person name="Xie X."/>
            <person name="Zody M.C."/>
            <person name="Baldwin J."/>
            <person name="Bloom T."/>
            <person name="Chin C.W."/>
            <person name="Heiman D."/>
            <person name="Nicol R."/>
            <person name="Nusbaum C."/>
            <person name="Young S."/>
            <person name="Wilkinson J."/>
            <person name="Worley K.C."/>
            <person name="Kovar C.L."/>
            <person name="Muzny D.M."/>
            <person name="Gibbs R.A."/>
            <person name="Cree A."/>
            <person name="Dihn H.H."/>
            <person name="Fowler G."/>
            <person name="Jhangiani S."/>
            <person name="Joshi V."/>
            <person name="Lee S."/>
            <person name="Lewis L.R."/>
            <person name="Nazareth L.V."/>
            <person name="Okwuonu G."/>
            <person name="Santibanez J."/>
            <person name="Warren W.C."/>
            <person name="Mardis E.R."/>
            <person name="Weinstock G.M."/>
            <person name="Wilson R.K."/>
            <person name="Delehaunty K."/>
            <person name="Dooling D."/>
            <person name="Fronik C."/>
            <person name="Fulton L."/>
            <person name="Fulton B."/>
            <person name="Graves T."/>
            <person name="Minx P."/>
            <person name="Sodergren E."/>
            <person name="Birney E."/>
            <person name="Margulies E.H."/>
            <person name="Herrero J."/>
            <person name="Green E.D."/>
            <person name="Haussler D."/>
            <person name="Siepel A."/>
            <person name="Goldman N."/>
            <person name="Pollard K.S."/>
            <person name="Pedersen J.S."/>
            <person name="Lander E.S."/>
            <person name="Kellis M."/>
        </authorList>
    </citation>
    <scope>NUCLEOTIDE SEQUENCE [LARGE SCALE GENOMIC DNA]</scope>
    <source>
        <strain evidence="3">Thorbecke</strain>
    </source>
</reference>
<dbReference type="Bgee" id="ENSOCUG00000034745">
    <property type="expression patterns" value="Expressed in autopod skin and 18 other cell types or tissues"/>
</dbReference>
<dbReference type="Ensembl" id="ENSOCUT00000061153.1">
    <property type="protein sequence ID" value="ENSOCUP00000039074.1"/>
    <property type="gene ID" value="ENSOCUG00000034745.1"/>
</dbReference>
<dbReference type="InParanoid" id="A0A5F9D115"/>
<feature type="compositionally biased region" description="Low complexity" evidence="1">
    <location>
        <begin position="526"/>
        <end position="544"/>
    </location>
</feature>
<sequence>MGVPSGPPPRCVPQGQALLGWLGQSKEPDTRGTAPGGLRPGETLRRGCCRGPGPVTGVVAAAQCRVLQAGEQGQVPESRPLLGEQRLWGQKALFPVLLLQRLWERDPPPLGYLGARAVRASRRRPPPPAPVPSALRLGWNLSARRSLGGVGRGRGWGPVFLSAPKTRGLSGAAFPDHCSRQEALLLVALATGSVSDAHRETGLEMRVSPTDRGRRRQSGSHPGLWRSVWTFLAEPRQILLALRPLRLSGHLRVGSHLPRSQAAVCLAWPRLSSLPSESSLSCPRGSWDSSSPDPMELTVPGPGWPGRGVRTAKPAGLERHRAPGGCPRLSERPERPGNLGLFLTAHQVASRPRCWPGASGPGLARPGPGPAVSDRTRLLPTVPEILQLTDTLRDEVLPELGVRLEDHEGLPTVVKLVDRNTLLKEREEKRRVSEPGHALPGPGPPGSHLGAHLLSQCPAPDAARKESRLLQRAPQAPPPPQLRDPHPQQPVQAVGQSVLRAVLSGRREGPSGCRPCPSATRRSEGPLPSLVASSSPPPVTSSQDPPVPRAVRHQDVPGGCGVCPAPV</sequence>
<organism evidence="2 3">
    <name type="scientific">Oryctolagus cuniculus</name>
    <name type="common">Rabbit</name>
    <dbReference type="NCBI Taxonomy" id="9986"/>
    <lineage>
        <taxon>Eukaryota</taxon>
        <taxon>Metazoa</taxon>
        <taxon>Chordata</taxon>
        <taxon>Craniata</taxon>
        <taxon>Vertebrata</taxon>
        <taxon>Euteleostomi</taxon>
        <taxon>Mammalia</taxon>
        <taxon>Eutheria</taxon>
        <taxon>Euarchontoglires</taxon>
        <taxon>Glires</taxon>
        <taxon>Lagomorpha</taxon>
        <taxon>Leporidae</taxon>
        <taxon>Oryctolagus</taxon>
    </lineage>
</organism>
<feature type="compositionally biased region" description="Basic and acidic residues" evidence="1">
    <location>
        <begin position="425"/>
        <end position="434"/>
    </location>
</feature>
<protein>
    <submittedName>
        <fullName evidence="2">Uncharacterized protein</fullName>
    </submittedName>
</protein>
<evidence type="ECO:0000256" key="1">
    <source>
        <dbReference type="SAM" id="MobiDB-lite"/>
    </source>
</evidence>
<feature type="region of interest" description="Disordered" evidence="1">
    <location>
        <begin position="425"/>
        <end position="491"/>
    </location>
</feature>